<evidence type="ECO:0000256" key="4">
    <source>
        <dbReference type="ARBA" id="ARBA00022729"/>
    </source>
</evidence>
<protein>
    <submittedName>
        <fullName evidence="10">Ger(X)C family germination protein</fullName>
    </submittedName>
</protein>
<dbReference type="Gene3D" id="3.30.300.210">
    <property type="entry name" value="Nutrient germinant receptor protein C, domain 3"/>
    <property type="match status" value="1"/>
</dbReference>
<comment type="subcellular location">
    <subcellularLocation>
        <location evidence="1">Membrane</location>
        <topology evidence="1">Lipid-anchor</topology>
    </subcellularLocation>
</comment>
<evidence type="ECO:0000256" key="5">
    <source>
        <dbReference type="ARBA" id="ARBA00023136"/>
    </source>
</evidence>
<keyword evidence="3" id="KW-0309">Germination</keyword>
<organism evidence="10 11">
    <name type="scientific">Symbiobacterium terraclitae</name>
    <dbReference type="NCBI Taxonomy" id="557451"/>
    <lineage>
        <taxon>Bacteria</taxon>
        <taxon>Bacillati</taxon>
        <taxon>Bacillota</taxon>
        <taxon>Clostridia</taxon>
        <taxon>Eubacteriales</taxon>
        <taxon>Symbiobacteriaceae</taxon>
        <taxon>Symbiobacterium</taxon>
    </lineage>
</organism>
<keyword evidence="4" id="KW-0732">Signal</keyword>
<dbReference type="InterPro" id="IPR008844">
    <property type="entry name" value="Spore_GerAC-like"/>
</dbReference>
<evidence type="ECO:0000256" key="7">
    <source>
        <dbReference type="ARBA" id="ARBA00023288"/>
    </source>
</evidence>
<reference evidence="10 11" key="1">
    <citation type="submission" date="2021-03" db="EMBL/GenBank/DDBJ databases">
        <title>Genomic Encyclopedia of Type Strains, Phase IV (KMG-IV): sequencing the most valuable type-strain genomes for metagenomic binning, comparative biology and taxonomic classification.</title>
        <authorList>
            <person name="Goeker M."/>
        </authorList>
    </citation>
    <scope>NUCLEOTIDE SEQUENCE [LARGE SCALE GENOMIC DNA]</scope>
    <source>
        <strain evidence="10 11">DSM 27138</strain>
    </source>
</reference>
<dbReference type="Pfam" id="PF05504">
    <property type="entry name" value="Spore_GerAC"/>
    <property type="match status" value="1"/>
</dbReference>
<evidence type="ECO:0000313" key="11">
    <source>
        <dbReference type="Proteomes" id="UP001519289"/>
    </source>
</evidence>
<keyword evidence="11" id="KW-1185">Reference proteome</keyword>
<dbReference type="PANTHER" id="PTHR35789">
    <property type="entry name" value="SPORE GERMINATION PROTEIN B3"/>
    <property type="match status" value="1"/>
</dbReference>
<dbReference type="Pfam" id="PF25198">
    <property type="entry name" value="Spore_GerAC_N"/>
    <property type="match status" value="1"/>
</dbReference>
<feature type="domain" description="Spore germination GerAC-like C-terminal" evidence="8">
    <location>
        <begin position="254"/>
        <end position="419"/>
    </location>
</feature>
<evidence type="ECO:0000256" key="2">
    <source>
        <dbReference type="ARBA" id="ARBA00007886"/>
    </source>
</evidence>
<evidence type="ECO:0000256" key="1">
    <source>
        <dbReference type="ARBA" id="ARBA00004635"/>
    </source>
</evidence>
<dbReference type="NCBIfam" id="TIGR02887">
    <property type="entry name" value="spore_ger_x_C"/>
    <property type="match status" value="1"/>
</dbReference>
<keyword evidence="6" id="KW-0564">Palmitate</keyword>
<dbReference type="RefSeq" id="WP_209466373.1">
    <property type="nucleotide sequence ID" value="NZ_JAGGLG010000011.1"/>
</dbReference>
<keyword evidence="5" id="KW-0472">Membrane</keyword>
<comment type="caution">
    <text evidence="10">The sequence shown here is derived from an EMBL/GenBank/DDBJ whole genome shotgun (WGS) entry which is preliminary data.</text>
</comment>
<dbReference type="Proteomes" id="UP001519289">
    <property type="component" value="Unassembled WGS sequence"/>
</dbReference>
<dbReference type="InterPro" id="IPR046953">
    <property type="entry name" value="Spore_GerAC-like_C"/>
</dbReference>
<dbReference type="InterPro" id="IPR038501">
    <property type="entry name" value="Spore_GerAC_C_sf"/>
</dbReference>
<gene>
    <name evidence="10" type="ORF">J2Z79_001641</name>
</gene>
<evidence type="ECO:0000256" key="3">
    <source>
        <dbReference type="ARBA" id="ARBA00022544"/>
    </source>
</evidence>
<dbReference type="InterPro" id="IPR057336">
    <property type="entry name" value="GerAC_N"/>
</dbReference>
<name>A0ABS4JTF9_9FIRM</name>
<evidence type="ECO:0000259" key="9">
    <source>
        <dbReference type="Pfam" id="PF25198"/>
    </source>
</evidence>
<feature type="domain" description="Spore germination protein N-terminal" evidence="9">
    <location>
        <begin position="40"/>
        <end position="207"/>
    </location>
</feature>
<proteinExistence type="inferred from homology"/>
<comment type="similarity">
    <text evidence="2">Belongs to the GerABKC lipoprotein family.</text>
</comment>
<dbReference type="EMBL" id="JAGGLG010000011">
    <property type="protein sequence ID" value="MBP2018240.1"/>
    <property type="molecule type" value="Genomic_DNA"/>
</dbReference>
<dbReference type="PANTHER" id="PTHR35789:SF1">
    <property type="entry name" value="SPORE GERMINATION PROTEIN B3"/>
    <property type="match status" value="1"/>
</dbReference>
<sequence>MLRRVLGQPFGRRRGRLRSLRLLPLVGLVLLMPLLAGCWNRVEIEQGAYVLAVGIDEGKVSPYAITVMIAKPGALAGKEGGGGDEPPVLITTVEAPSLAGAQVILHGYVGREVLFDHAQALFVHESLAREQGLPFFDELLRFRQIRETAFVVVTREPAAEVLKKLKPELDKNPIQYVEQLTYHHRNTASLPATSQVSAVAALLNVGYAQPLTYYAAAIDQESDAIRGSVSASGKARLVAGELPRRGGTPVDMIGAAAFRGSRMVGVLDGEEIRALLMLENQFYSAHAAFRDPREPEQFVTVHLSKGRPTRITVERLGDRPAIRAEVILEAEVVAIPSGIDYAWPTAQAELEQAIASQLQETMNKVIARTQEWGADVVGFGRHAIRHFPTVQAWEAYDWPGRYPKAEINTSVRVSLRRYGLTLTPTRASEEGMQR</sequence>
<keyword evidence="7" id="KW-0449">Lipoprotein</keyword>
<evidence type="ECO:0000259" key="8">
    <source>
        <dbReference type="Pfam" id="PF05504"/>
    </source>
</evidence>
<evidence type="ECO:0000313" key="10">
    <source>
        <dbReference type="EMBL" id="MBP2018240.1"/>
    </source>
</evidence>
<evidence type="ECO:0000256" key="6">
    <source>
        <dbReference type="ARBA" id="ARBA00023139"/>
    </source>
</evidence>
<accession>A0ABS4JTF9</accession>